<feature type="region of interest" description="Disordered" evidence="8">
    <location>
        <begin position="1"/>
        <end position="26"/>
    </location>
</feature>
<dbReference type="RefSeq" id="WP_092836986.1">
    <property type="nucleotide sequence ID" value="NZ_CP028290.1"/>
</dbReference>
<dbReference type="Gene3D" id="3.90.1150.10">
    <property type="entry name" value="Aspartate Aminotransferase, domain 1"/>
    <property type="match status" value="1"/>
</dbReference>
<evidence type="ECO:0000256" key="1">
    <source>
        <dbReference type="ARBA" id="ARBA00001933"/>
    </source>
</evidence>
<comment type="catalytic activity">
    <reaction evidence="5">
        <text>L,L-cystathionine + H2O = L-homocysteine + pyruvate + NH4(+)</text>
        <dbReference type="Rhea" id="RHEA:13965"/>
        <dbReference type="ChEBI" id="CHEBI:15361"/>
        <dbReference type="ChEBI" id="CHEBI:15377"/>
        <dbReference type="ChEBI" id="CHEBI:28938"/>
        <dbReference type="ChEBI" id="CHEBI:58161"/>
        <dbReference type="ChEBI" id="CHEBI:58199"/>
    </reaction>
</comment>
<evidence type="ECO:0000256" key="6">
    <source>
        <dbReference type="PIRSR" id="PIRSR001434-2"/>
    </source>
</evidence>
<keyword evidence="3 6" id="KW-0663">Pyridoxal phosphate</keyword>
<dbReference type="InterPro" id="IPR006233">
    <property type="entry name" value="Cys_b_lyase_bac"/>
</dbReference>
<protein>
    <submittedName>
        <fullName evidence="9">Cystathionine beta-lyase</fullName>
    </submittedName>
</protein>
<dbReference type="Proteomes" id="UP000199317">
    <property type="component" value="Unassembled WGS sequence"/>
</dbReference>
<dbReference type="GO" id="GO:0030170">
    <property type="term" value="F:pyridoxal phosphate binding"/>
    <property type="evidence" value="ECO:0007669"/>
    <property type="project" value="InterPro"/>
</dbReference>
<gene>
    <name evidence="9" type="ORF">SAMN04489708_12458</name>
</gene>
<comment type="similarity">
    <text evidence="2 7">Belongs to the trans-sulfuration enzymes family.</text>
</comment>
<dbReference type="InterPro" id="IPR000277">
    <property type="entry name" value="Cys/Met-Metab_PyrdxlP-dep_enz"/>
</dbReference>
<dbReference type="Gene3D" id="3.40.640.10">
    <property type="entry name" value="Type I PLP-dependent aspartate aminotransferase-like (Major domain)"/>
    <property type="match status" value="1"/>
</dbReference>
<reference evidence="10" key="1">
    <citation type="submission" date="2016-10" db="EMBL/GenBank/DDBJ databases">
        <authorList>
            <person name="Varghese N."/>
            <person name="Submissions S."/>
        </authorList>
    </citation>
    <scope>NUCLEOTIDE SEQUENCE [LARGE SCALE GENOMIC DNA]</scope>
    <source>
        <strain evidence="10">DSM 17101</strain>
    </source>
</reference>
<evidence type="ECO:0000256" key="8">
    <source>
        <dbReference type="SAM" id="MobiDB-lite"/>
    </source>
</evidence>
<dbReference type="Pfam" id="PF01053">
    <property type="entry name" value="Cys_Met_Meta_PP"/>
    <property type="match status" value="1"/>
</dbReference>
<dbReference type="EMBL" id="FNJL01000024">
    <property type="protein sequence ID" value="SDP75208.1"/>
    <property type="molecule type" value="Genomic_DNA"/>
</dbReference>
<evidence type="ECO:0000256" key="3">
    <source>
        <dbReference type="ARBA" id="ARBA00022898"/>
    </source>
</evidence>
<accession>A0A1H0VAH4</accession>
<dbReference type="InterPro" id="IPR015424">
    <property type="entry name" value="PyrdxlP-dep_Trfase"/>
</dbReference>
<dbReference type="InterPro" id="IPR015422">
    <property type="entry name" value="PyrdxlP-dep_Trfase_small"/>
</dbReference>
<dbReference type="PANTHER" id="PTHR43500:SF1">
    <property type="entry name" value="CYSTATHIONINE BETA-LYASE-RELATED"/>
    <property type="match status" value="1"/>
</dbReference>
<evidence type="ECO:0000256" key="5">
    <source>
        <dbReference type="ARBA" id="ARBA00047517"/>
    </source>
</evidence>
<evidence type="ECO:0000256" key="2">
    <source>
        <dbReference type="ARBA" id="ARBA00009077"/>
    </source>
</evidence>
<dbReference type="SUPFAM" id="SSF53383">
    <property type="entry name" value="PLP-dependent transferases"/>
    <property type="match status" value="1"/>
</dbReference>
<evidence type="ECO:0000313" key="9">
    <source>
        <dbReference type="EMBL" id="SDP75208.1"/>
    </source>
</evidence>
<name>A0A1H0VAH4_9BURK</name>
<evidence type="ECO:0000256" key="4">
    <source>
        <dbReference type="ARBA" id="ARBA00023239"/>
    </source>
</evidence>
<feature type="modified residue" description="N6-(pyridoxal phosphate)lysine" evidence="6">
    <location>
        <position position="208"/>
    </location>
</feature>
<evidence type="ECO:0000313" key="10">
    <source>
        <dbReference type="Proteomes" id="UP000199317"/>
    </source>
</evidence>
<keyword evidence="10" id="KW-1185">Reference proteome</keyword>
<keyword evidence="4 9" id="KW-0456">Lyase</keyword>
<dbReference type="GO" id="GO:0019346">
    <property type="term" value="P:transsulfuration"/>
    <property type="evidence" value="ECO:0007669"/>
    <property type="project" value="InterPro"/>
</dbReference>
<evidence type="ECO:0000256" key="7">
    <source>
        <dbReference type="RuleBase" id="RU362118"/>
    </source>
</evidence>
<dbReference type="GO" id="GO:0047804">
    <property type="term" value="F:cysteine-S-conjugate beta-lyase activity"/>
    <property type="evidence" value="ECO:0007669"/>
    <property type="project" value="InterPro"/>
</dbReference>
<organism evidence="9 10">
    <name type="scientific">Paracidovorax cattleyae</name>
    <dbReference type="NCBI Taxonomy" id="80868"/>
    <lineage>
        <taxon>Bacteria</taxon>
        <taxon>Pseudomonadati</taxon>
        <taxon>Pseudomonadota</taxon>
        <taxon>Betaproteobacteria</taxon>
        <taxon>Burkholderiales</taxon>
        <taxon>Comamonadaceae</taxon>
        <taxon>Paracidovorax</taxon>
    </lineage>
</organism>
<comment type="cofactor">
    <cofactor evidence="1 7">
        <name>pyridoxal 5'-phosphate</name>
        <dbReference type="ChEBI" id="CHEBI:597326"/>
    </cofactor>
</comment>
<dbReference type="InterPro" id="IPR015421">
    <property type="entry name" value="PyrdxlP-dep_Trfase_major"/>
</dbReference>
<proteinExistence type="inferred from homology"/>
<sequence length="396" mass="42951">MHHDTPPTFLSQPIAGTETDDPASTLPPVHRASTIFLPTLARLKSADWRNRSQPPYGRDGSRAACELETRLAHIEGARQALVVSSGLAAYALICMALLSPGDVVAMPTNGYGTAQQMLRNVFHRFGIGIVLYDPMAPETWAGAVPPSTRLLCVEAPGSVTMEVPDLRRLAGFAEEQGCIAAIDNTYSAGFHLRVFELGFHVSIQALTKLQSGGADLVMGSVGSVREDISLSLGETRHFLGMHVSPDDIYLVLRGLPTLSLRYAANTEASLRLAQWFSEKKEIVAVMHPAFRGSQGHDHWKRYFTGATSLFSIAFDASVETEKIEAFLEALTLFHFGFSWGGPTSLVMFYGKENASTRHLKRSHPGAGCIARFWLGLEDGGDLAADVSNAWSSAFDA</sequence>
<dbReference type="PANTHER" id="PTHR43500">
    <property type="entry name" value="CYSTATHIONINE BETA-LYASE-RELATED"/>
    <property type="match status" value="1"/>
</dbReference>
<dbReference type="AlphaFoldDB" id="A0A1H0VAH4"/>
<dbReference type="OrthoDB" id="9805807at2"/>
<dbReference type="GO" id="GO:0019450">
    <property type="term" value="P:L-cysteine catabolic process to pyruvate"/>
    <property type="evidence" value="ECO:0007669"/>
    <property type="project" value="TreeGrafter"/>
</dbReference>
<dbReference type="PIRSF" id="PIRSF001434">
    <property type="entry name" value="CGS"/>
    <property type="match status" value="1"/>
</dbReference>